<organism evidence="2 3">
    <name type="scientific">Gelidibacter gilvus</name>
    <dbReference type="NCBI Taxonomy" id="59602"/>
    <lineage>
        <taxon>Bacteria</taxon>
        <taxon>Pseudomonadati</taxon>
        <taxon>Bacteroidota</taxon>
        <taxon>Flavobacteriia</taxon>
        <taxon>Flavobacteriales</taxon>
        <taxon>Flavobacteriaceae</taxon>
        <taxon>Gelidibacter</taxon>
    </lineage>
</organism>
<name>A0A4V1LMT4_9FLAO</name>
<feature type="region of interest" description="Disordered" evidence="1">
    <location>
        <begin position="1"/>
        <end position="27"/>
    </location>
</feature>
<sequence>MSLDKENNKHRGYTEDSKLNTGDDSLEGRWSNIQADYRKKNPTITDDDVDSKKRNFDQMIASIARRTNRSTTEIEKEIRDWDS</sequence>
<evidence type="ECO:0000313" key="3">
    <source>
        <dbReference type="Proteomes" id="UP000289792"/>
    </source>
</evidence>
<dbReference type="Proteomes" id="UP000289792">
    <property type="component" value="Unassembled WGS sequence"/>
</dbReference>
<dbReference type="OrthoDB" id="1454446at2"/>
<dbReference type="Gene3D" id="1.10.1470.10">
    <property type="entry name" value="YjbJ"/>
    <property type="match status" value="1"/>
</dbReference>
<keyword evidence="3" id="KW-1185">Reference proteome</keyword>
<reference evidence="2 3" key="1">
    <citation type="submission" date="2019-01" db="EMBL/GenBank/DDBJ databases">
        <title>Genome sequence of the Antarctic species Gelidibacter gilvus ACAM 158(T).</title>
        <authorList>
            <person name="Bowman J.P."/>
        </authorList>
    </citation>
    <scope>NUCLEOTIDE SEQUENCE [LARGE SCALE GENOMIC DNA]</scope>
    <source>
        <strain evidence="2 3">IC158</strain>
    </source>
</reference>
<protein>
    <recommendedName>
        <fullName evidence="4">General stress protein CsbD</fullName>
    </recommendedName>
</protein>
<comment type="caution">
    <text evidence="2">The sequence shown here is derived from an EMBL/GenBank/DDBJ whole genome shotgun (WGS) entry which is preliminary data.</text>
</comment>
<dbReference type="AlphaFoldDB" id="A0A4V1LMT4"/>
<evidence type="ECO:0008006" key="4">
    <source>
        <dbReference type="Google" id="ProtNLM"/>
    </source>
</evidence>
<evidence type="ECO:0000313" key="2">
    <source>
        <dbReference type="EMBL" id="RXJ49606.1"/>
    </source>
</evidence>
<dbReference type="EMBL" id="SDDZ01000006">
    <property type="protein sequence ID" value="RXJ49606.1"/>
    <property type="molecule type" value="Genomic_DNA"/>
</dbReference>
<evidence type="ECO:0000256" key="1">
    <source>
        <dbReference type="SAM" id="MobiDB-lite"/>
    </source>
</evidence>
<accession>A0A4V1LMT4</accession>
<dbReference type="InterPro" id="IPR036629">
    <property type="entry name" value="YjbJ_sf"/>
</dbReference>
<dbReference type="RefSeq" id="WP_129017616.1">
    <property type="nucleotide sequence ID" value="NZ_SDDZ01000006.1"/>
</dbReference>
<feature type="compositionally biased region" description="Basic and acidic residues" evidence="1">
    <location>
        <begin position="1"/>
        <end position="18"/>
    </location>
</feature>
<gene>
    <name evidence="2" type="ORF">ESZ48_11395</name>
</gene>
<proteinExistence type="predicted"/>
<dbReference type="SUPFAM" id="SSF69047">
    <property type="entry name" value="Hypothetical protein YjbJ"/>
    <property type="match status" value="1"/>
</dbReference>